<dbReference type="InterPro" id="IPR036390">
    <property type="entry name" value="WH_DNA-bd_sf"/>
</dbReference>
<dbReference type="OrthoDB" id="7504146at2"/>
<dbReference type="AlphaFoldDB" id="A0A4R3JAN2"/>
<dbReference type="SUPFAM" id="SSF46785">
    <property type="entry name" value="Winged helix' DNA-binding domain"/>
    <property type="match status" value="1"/>
</dbReference>
<accession>A0A4R3JAN2</accession>
<evidence type="ECO:0000313" key="3">
    <source>
        <dbReference type="Proteomes" id="UP000295304"/>
    </source>
</evidence>
<dbReference type="CDD" id="cd00090">
    <property type="entry name" value="HTH_ARSR"/>
    <property type="match status" value="1"/>
</dbReference>
<dbReference type="GO" id="GO:0003700">
    <property type="term" value="F:DNA-binding transcription factor activity"/>
    <property type="evidence" value="ECO:0007669"/>
    <property type="project" value="InterPro"/>
</dbReference>
<protein>
    <submittedName>
        <fullName evidence="2">Putative MarR family transcription regulator</fullName>
    </submittedName>
</protein>
<evidence type="ECO:0000313" key="2">
    <source>
        <dbReference type="EMBL" id="TCS62918.1"/>
    </source>
</evidence>
<name>A0A4R3JAN2_9PROT</name>
<keyword evidence="3" id="KW-1185">Reference proteome</keyword>
<sequence length="178" mass="20025">MTGDKQHKISGAPVPIVSSQHLASGEGWQMSEFEYGLIIAYNAFSRWMTRCMTASGFRDFSPLDVLVVHNVNHRDREKRLVDICFMLNIEDQHTVNYALKKLVKAGLIDGEKRGKEIYYATTALGKKTCEEYRVVRERCLIPSLSAIDQEENELSHAAALLRLMSGIYDQASRAAASL</sequence>
<reference evidence="2 3" key="1">
    <citation type="submission" date="2019-03" db="EMBL/GenBank/DDBJ databases">
        <title>Genomic Encyclopedia of Type Strains, Phase IV (KMG-IV): sequencing the most valuable type-strain genomes for metagenomic binning, comparative biology and taxonomic classification.</title>
        <authorList>
            <person name="Goeker M."/>
        </authorList>
    </citation>
    <scope>NUCLEOTIDE SEQUENCE [LARGE SCALE GENOMIC DNA]</scope>
    <source>
        <strain evidence="2 3">DSM 101688</strain>
    </source>
</reference>
<dbReference type="Gene3D" id="1.10.10.10">
    <property type="entry name" value="Winged helix-like DNA-binding domain superfamily/Winged helix DNA-binding domain"/>
    <property type="match status" value="1"/>
</dbReference>
<dbReference type="RefSeq" id="WP_132938671.1">
    <property type="nucleotide sequence ID" value="NZ_CP119676.1"/>
</dbReference>
<proteinExistence type="predicted"/>
<dbReference type="InterPro" id="IPR036388">
    <property type="entry name" value="WH-like_DNA-bd_sf"/>
</dbReference>
<organism evidence="2 3">
    <name type="scientific">Varunaivibrio sulfuroxidans</name>
    <dbReference type="NCBI Taxonomy" id="1773489"/>
    <lineage>
        <taxon>Bacteria</taxon>
        <taxon>Pseudomonadati</taxon>
        <taxon>Pseudomonadota</taxon>
        <taxon>Alphaproteobacteria</taxon>
        <taxon>Rhodospirillales</taxon>
        <taxon>Magnetovibrionaceae</taxon>
        <taxon>Varunaivibrio</taxon>
    </lineage>
</organism>
<comment type="caution">
    <text evidence="2">The sequence shown here is derived from an EMBL/GenBank/DDBJ whole genome shotgun (WGS) entry which is preliminary data.</text>
</comment>
<gene>
    <name evidence="2" type="ORF">EDD55_1047</name>
</gene>
<dbReference type="InterPro" id="IPR011991">
    <property type="entry name" value="ArsR-like_HTH"/>
</dbReference>
<dbReference type="EMBL" id="SLZW01000004">
    <property type="protein sequence ID" value="TCS62918.1"/>
    <property type="molecule type" value="Genomic_DNA"/>
</dbReference>
<feature type="domain" description="HTH marR-type" evidence="1">
    <location>
        <begin position="61"/>
        <end position="125"/>
    </location>
</feature>
<dbReference type="InterPro" id="IPR014601">
    <property type="entry name" value="Trans_reg_MarR_HTH"/>
</dbReference>
<dbReference type="Pfam" id="PF13463">
    <property type="entry name" value="HTH_27"/>
    <property type="match status" value="1"/>
</dbReference>
<dbReference type="Proteomes" id="UP000295304">
    <property type="component" value="Unassembled WGS sequence"/>
</dbReference>
<dbReference type="InterPro" id="IPR000835">
    <property type="entry name" value="HTH_MarR-typ"/>
</dbReference>
<dbReference type="PIRSF" id="PIRSF036158">
    <property type="entry name" value="UCP036158_MarR"/>
    <property type="match status" value="1"/>
</dbReference>
<evidence type="ECO:0000259" key="1">
    <source>
        <dbReference type="Pfam" id="PF13463"/>
    </source>
</evidence>